<organism evidence="4 5">
    <name type="scientific">Polypterus senegalus</name>
    <name type="common">Senegal bichir</name>
    <dbReference type="NCBI Taxonomy" id="55291"/>
    <lineage>
        <taxon>Eukaryota</taxon>
        <taxon>Metazoa</taxon>
        <taxon>Chordata</taxon>
        <taxon>Craniata</taxon>
        <taxon>Vertebrata</taxon>
        <taxon>Euteleostomi</taxon>
        <taxon>Actinopterygii</taxon>
        <taxon>Polypteriformes</taxon>
        <taxon>Polypteridae</taxon>
        <taxon>Polypterus</taxon>
    </lineage>
</organism>
<sequence length="215" mass="23824">MQGFIDCHCHLSAPEFQHDLDAASPLIQKYADHLVAIGELAWLKYLGSSAEKVLLHAFDGKPSVALEGVKAGYYFSIPPSIIRSEQAKVKALISVTEQAGEFEKMIHLHQRYPSYVAPCFGIHPIQRVSAMNQRSVTMKASLSMASLLKVENISCVMAPGCTVKTSNFPVKLISEHHLEGRPPTRTVRNKFDFDRGSQIRRSETVLLSTVDGLFV</sequence>
<evidence type="ECO:0000313" key="4">
    <source>
        <dbReference type="EMBL" id="KAG2467209.1"/>
    </source>
</evidence>
<evidence type="ECO:0000256" key="2">
    <source>
        <dbReference type="ARBA" id="ARBA00022723"/>
    </source>
</evidence>
<evidence type="ECO:0000313" key="5">
    <source>
        <dbReference type="Proteomes" id="UP000886611"/>
    </source>
</evidence>
<dbReference type="InterPro" id="IPR032466">
    <property type="entry name" value="Metal_Hydrolase"/>
</dbReference>
<dbReference type="GO" id="GO:0046872">
    <property type="term" value="F:metal ion binding"/>
    <property type="evidence" value="ECO:0007669"/>
    <property type="project" value="UniProtKB-KW"/>
</dbReference>
<dbReference type="PANTHER" id="PTHR46317">
    <property type="entry name" value="HYDROLASE OF PHP SUPERFAMILY-RELATED PROTEIN"/>
    <property type="match status" value="1"/>
</dbReference>
<dbReference type="Gene3D" id="3.20.20.140">
    <property type="entry name" value="Metal-dependent hydrolases"/>
    <property type="match status" value="1"/>
</dbReference>
<reference evidence="4 5" key="1">
    <citation type="journal article" date="2021" name="Cell">
        <title>Tracing the genetic footprints of vertebrate landing in non-teleost ray-finned fishes.</title>
        <authorList>
            <person name="Bi X."/>
            <person name="Wang K."/>
            <person name="Yang L."/>
            <person name="Pan H."/>
            <person name="Jiang H."/>
            <person name="Wei Q."/>
            <person name="Fang M."/>
            <person name="Yu H."/>
            <person name="Zhu C."/>
            <person name="Cai Y."/>
            <person name="He Y."/>
            <person name="Gan X."/>
            <person name="Zeng H."/>
            <person name="Yu D."/>
            <person name="Zhu Y."/>
            <person name="Jiang H."/>
            <person name="Qiu Q."/>
            <person name="Yang H."/>
            <person name="Zhang Y.E."/>
            <person name="Wang W."/>
            <person name="Zhu M."/>
            <person name="He S."/>
            <person name="Zhang G."/>
        </authorList>
    </citation>
    <scope>NUCLEOTIDE SEQUENCE [LARGE SCALE GENOMIC DNA]</scope>
    <source>
        <strain evidence="4">Bchr_013</strain>
    </source>
</reference>
<gene>
    <name evidence="4" type="primary">Tatdn3b</name>
    <name evidence="4" type="ORF">GTO96_0010633</name>
</gene>
<evidence type="ECO:0000256" key="3">
    <source>
        <dbReference type="ARBA" id="ARBA00022801"/>
    </source>
</evidence>
<dbReference type="GO" id="GO:0016787">
    <property type="term" value="F:hydrolase activity"/>
    <property type="evidence" value="ECO:0007669"/>
    <property type="project" value="UniProtKB-KW"/>
</dbReference>
<keyword evidence="3" id="KW-0378">Hydrolase</keyword>
<proteinExistence type="inferred from homology"/>
<feature type="non-terminal residue" evidence="4">
    <location>
        <position position="1"/>
    </location>
</feature>
<protein>
    <submittedName>
        <fullName evidence="4">TAT3B deoxyribonuclease</fullName>
    </submittedName>
</protein>
<dbReference type="Proteomes" id="UP000886611">
    <property type="component" value="Unassembled WGS sequence"/>
</dbReference>
<accession>A0A8X7XGH1</accession>
<dbReference type="PANTHER" id="PTHR46317:SF7">
    <property type="entry name" value="DEOXYRIBONUCLEASE TATDN3-RELATED"/>
    <property type="match status" value="1"/>
</dbReference>
<dbReference type="AlphaFoldDB" id="A0A8X7XGH1"/>
<evidence type="ECO:0000256" key="1">
    <source>
        <dbReference type="ARBA" id="ARBA00009275"/>
    </source>
</evidence>
<dbReference type="EMBL" id="JAATIS010000859">
    <property type="protein sequence ID" value="KAG2467209.1"/>
    <property type="molecule type" value="Genomic_DNA"/>
</dbReference>
<name>A0A8X7XGH1_POLSE</name>
<dbReference type="SUPFAM" id="SSF51556">
    <property type="entry name" value="Metallo-dependent hydrolases"/>
    <property type="match status" value="1"/>
</dbReference>
<comment type="caution">
    <text evidence="4">The sequence shown here is derived from an EMBL/GenBank/DDBJ whole genome shotgun (WGS) entry which is preliminary data.</text>
</comment>
<feature type="non-terminal residue" evidence="4">
    <location>
        <position position="215"/>
    </location>
</feature>
<keyword evidence="5" id="KW-1185">Reference proteome</keyword>
<comment type="similarity">
    <text evidence="1">Belongs to the metallo-dependent hydrolases superfamily. TatD-type hydrolase family.</text>
</comment>
<keyword evidence="2" id="KW-0479">Metal-binding</keyword>